<organism evidence="1 2">
    <name type="scientific">Lactuca saligna</name>
    <name type="common">Willowleaf lettuce</name>
    <dbReference type="NCBI Taxonomy" id="75948"/>
    <lineage>
        <taxon>Eukaryota</taxon>
        <taxon>Viridiplantae</taxon>
        <taxon>Streptophyta</taxon>
        <taxon>Embryophyta</taxon>
        <taxon>Tracheophyta</taxon>
        <taxon>Spermatophyta</taxon>
        <taxon>Magnoliopsida</taxon>
        <taxon>eudicotyledons</taxon>
        <taxon>Gunneridae</taxon>
        <taxon>Pentapetalae</taxon>
        <taxon>asterids</taxon>
        <taxon>campanulids</taxon>
        <taxon>Asterales</taxon>
        <taxon>Asteraceae</taxon>
        <taxon>Cichorioideae</taxon>
        <taxon>Cichorieae</taxon>
        <taxon>Lactucinae</taxon>
        <taxon>Lactuca</taxon>
    </lineage>
</organism>
<dbReference type="EMBL" id="OX465077">
    <property type="protein sequence ID" value="CAI9270043.1"/>
    <property type="molecule type" value="Genomic_DNA"/>
</dbReference>
<dbReference type="AlphaFoldDB" id="A0AA35VYU9"/>
<name>A0AA35VYU9_LACSI</name>
<reference evidence="1" key="1">
    <citation type="submission" date="2023-04" db="EMBL/GenBank/DDBJ databases">
        <authorList>
            <person name="Vijverberg K."/>
            <person name="Xiong W."/>
            <person name="Schranz E."/>
        </authorList>
    </citation>
    <scope>NUCLEOTIDE SEQUENCE</scope>
</reference>
<gene>
    <name evidence="1" type="ORF">LSALG_LOCUS10384</name>
</gene>
<sequence>MGEGDISKESTQAPQGTPIVISVEPITNTFVSLPPYIIPTTSTTESPTFENIVNQPFTSIFSSQSTDPSKKLEEFENEEGGFGGTFEHMVFDDEEEDFPDHMLMSMKQFKILNKKLNSIIQSQADMGGGSSVSSFEINRLMKAFEAIMVSKVSGMIKDTASRILEKVDQSDHTTELRINSFNSKYVGAVKELTNVQNERHTLFVMDVKKVREDVNFKLQ</sequence>
<protein>
    <submittedName>
        <fullName evidence="1">Uncharacterized protein</fullName>
    </submittedName>
</protein>
<keyword evidence="2" id="KW-1185">Reference proteome</keyword>
<accession>A0AA35VYU9</accession>
<proteinExistence type="predicted"/>
<dbReference type="Proteomes" id="UP001177003">
    <property type="component" value="Chromosome 1"/>
</dbReference>
<evidence type="ECO:0000313" key="2">
    <source>
        <dbReference type="Proteomes" id="UP001177003"/>
    </source>
</evidence>
<evidence type="ECO:0000313" key="1">
    <source>
        <dbReference type="EMBL" id="CAI9270043.1"/>
    </source>
</evidence>